<reference evidence="6" key="2">
    <citation type="submission" date="2025-09" db="UniProtKB">
        <authorList>
            <consortium name="Ensembl"/>
        </authorList>
    </citation>
    <scope>IDENTIFICATION</scope>
</reference>
<dbReference type="PROSITE" id="PS00265">
    <property type="entry name" value="PANCREATIC_HORMONE_1"/>
    <property type="match status" value="1"/>
</dbReference>
<dbReference type="GO" id="GO:0007631">
    <property type="term" value="P:feeding behavior"/>
    <property type="evidence" value="ECO:0007669"/>
    <property type="project" value="TreeGrafter"/>
</dbReference>
<organism evidence="6 7">
    <name type="scientific">Mastacembelus armatus</name>
    <name type="common">zig-zag eel</name>
    <dbReference type="NCBI Taxonomy" id="205130"/>
    <lineage>
        <taxon>Eukaryota</taxon>
        <taxon>Metazoa</taxon>
        <taxon>Chordata</taxon>
        <taxon>Craniata</taxon>
        <taxon>Vertebrata</taxon>
        <taxon>Euteleostomi</taxon>
        <taxon>Actinopterygii</taxon>
        <taxon>Neopterygii</taxon>
        <taxon>Teleostei</taxon>
        <taxon>Neoteleostei</taxon>
        <taxon>Acanthomorphata</taxon>
        <taxon>Anabantaria</taxon>
        <taxon>Synbranchiformes</taxon>
        <taxon>Mastacembelidae</taxon>
        <taxon>Mastacembelus</taxon>
    </lineage>
</organism>
<evidence type="ECO:0000313" key="7">
    <source>
        <dbReference type="Proteomes" id="UP000261640"/>
    </source>
</evidence>
<keyword evidence="7" id="KW-1185">Reference proteome</keyword>
<dbReference type="SMART" id="SM00309">
    <property type="entry name" value="PAH"/>
    <property type="match status" value="1"/>
</dbReference>
<dbReference type="AlphaFoldDB" id="A0A3Q3MDX2"/>
<keyword evidence="5" id="KW-0732">Signal</keyword>
<dbReference type="PANTHER" id="PTHR10533:SF12">
    <property type="match status" value="1"/>
</dbReference>
<dbReference type="PANTHER" id="PTHR10533">
    <property type="entry name" value="NEUROPEPTIDE Y/PANCREATIC HORMONE/PEPTIDE YY"/>
    <property type="match status" value="1"/>
</dbReference>
<reference evidence="6" key="1">
    <citation type="submission" date="2025-08" db="UniProtKB">
        <authorList>
            <consortium name="Ensembl"/>
        </authorList>
    </citation>
    <scope>IDENTIFICATION</scope>
</reference>
<dbReference type="PROSITE" id="PS50276">
    <property type="entry name" value="PANCREATIC_HORMONE_2"/>
    <property type="match status" value="1"/>
</dbReference>
<name>A0A3Q3MDX2_9TELE</name>
<dbReference type="PRINTS" id="PR00278">
    <property type="entry name" value="PANCHORMONE"/>
</dbReference>
<sequence>RDTHSIKQGMMSLNILVLCLLACIHSGVHAYPAKPASPQEGAPPEELAKYYSALRHYINLITRQRYGKRDIPETLISDVFMRESTESIPGSNYVRYDELPLW</sequence>
<proteinExistence type="inferred from homology"/>
<dbReference type="GO" id="GO:0007218">
    <property type="term" value="P:neuropeptide signaling pathway"/>
    <property type="evidence" value="ECO:0007669"/>
    <property type="project" value="TreeGrafter"/>
</dbReference>
<comment type="similarity">
    <text evidence="2 4">Belongs to the NPY family.</text>
</comment>
<dbReference type="STRING" id="205130.ENSMAMP00000019204"/>
<dbReference type="InterPro" id="IPR001955">
    <property type="entry name" value="Pancreatic_hormone-like"/>
</dbReference>
<dbReference type="Gene3D" id="6.10.250.900">
    <property type="match status" value="1"/>
</dbReference>
<dbReference type="InParanoid" id="A0A3Q3MDX2"/>
<evidence type="ECO:0000256" key="5">
    <source>
        <dbReference type="SAM" id="SignalP"/>
    </source>
</evidence>
<dbReference type="GO" id="GO:0005615">
    <property type="term" value="C:extracellular space"/>
    <property type="evidence" value="ECO:0007669"/>
    <property type="project" value="TreeGrafter"/>
</dbReference>
<dbReference type="Pfam" id="PF00159">
    <property type="entry name" value="Hormone_3"/>
    <property type="match status" value="1"/>
</dbReference>
<evidence type="ECO:0000256" key="1">
    <source>
        <dbReference type="ARBA" id="ARBA00004613"/>
    </source>
</evidence>
<accession>A0A3Q3MDX2</accession>
<dbReference type="Ensembl" id="ENSMAMT00000019703.2">
    <property type="protein sequence ID" value="ENSMAMP00000019204.2"/>
    <property type="gene ID" value="ENSMAMG00000012919.2"/>
</dbReference>
<comment type="subcellular location">
    <subcellularLocation>
        <location evidence="1">Secreted</location>
    </subcellularLocation>
</comment>
<dbReference type="GeneTree" id="ENSGT00940000156475"/>
<dbReference type="GO" id="GO:0031841">
    <property type="term" value="F:neuropeptide Y receptor binding"/>
    <property type="evidence" value="ECO:0007669"/>
    <property type="project" value="TreeGrafter"/>
</dbReference>
<dbReference type="Proteomes" id="UP000261640">
    <property type="component" value="Unplaced"/>
</dbReference>
<dbReference type="CDD" id="cd00126">
    <property type="entry name" value="PAH"/>
    <property type="match status" value="1"/>
</dbReference>
<protein>
    <submittedName>
        <fullName evidence="6">Neuropeptide Y</fullName>
    </submittedName>
</protein>
<evidence type="ECO:0000256" key="3">
    <source>
        <dbReference type="ARBA" id="ARBA00022525"/>
    </source>
</evidence>
<evidence type="ECO:0000256" key="4">
    <source>
        <dbReference type="RuleBase" id="RU000656"/>
    </source>
</evidence>
<dbReference type="GO" id="GO:0005184">
    <property type="term" value="F:neuropeptide hormone activity"/>
    <property type="evidence" value="ECO:0007669"/>
    <property type="project" value="TreeGrafter"/>
</dbReference>
<dbReference type="InterPro" id="IPR020392">
    <property type="entry name" value="Pancreatic_hormone-like_CS"/>
</dbReference>
<evidence type="ECO:0000313" key="6">
    <source>
        <dbReference type="Ensembl" id="ENSMAMP00000019204.2"/>
    </source>
</evidence>
<keyword evidence="3" id="KW-0964">Secreted</keyword>
<evidence type="ECO:0000256" key="2">
    <source>
        <dbReference type="ARBA" id="ARBA00010022"/>
    </source>
</evidence>
<feature type="chain" id="PRO_5030081450" evidence="5">
    <location>
        <begin position="31"/>
        <end position="102"/>
    </location>
</feature>
<feature type="signal peptide" evidence="5">
    <location>
        <begin position="1"/>
        <end position="30"/>
    </location>
</feature>